<comment type="caution">
    <text evidence="2">The sequence shown here is derived from an EMBL/GenBank/DDBJ whole genome shotgun (WGS) entry which is preliminary data.</text>
</comment>
<accession>A0ABN9YE83</accession>
<dbReference type="InterPro" id="IPR036397">
    <property type="entry name" value="RNaseH_sf"/>
</dbReference>
<feature type="region of interest" description="Disordered" evidence="1">
    <location>
        <begin position="274"/>
        <end position="293"/>
    </location>
</feature>
<evidence type="ECO:0008006" key="4">
    <source>
        <dbReference type="Google" id="ProtNLM"/>
    </source>
</evidence>
<name>A0ABN9YE83_9DINO</name>
<gene>
    <name evidence="2" type="ORF">PCOR1329_LOCUS85102</name>
</gene>
<protein>
    <recommendedName>
        <fullName evidence="4">CCHC-type domain-containing protein</fullName>
    </recommendedName>
</protein>
<sequence>ELVIRQEPVTRTMADNGGFNTKRFSGDGNDGAAAYKVWKRWAKAAVVVQTARNTPAEALGPWLYTLLDGQAALAVENVDLSEINVESGEEVVFARLDERFPDKVAADRLGEAMEDGFSLRIQKQETTEAYTWRAQLVFARLPTEGVDLPSVARGYLILRGARLGNFGRATVMSATHLSWNVDEVCTAIRTAFPGIPPERLTQAACAVEEEFVDSEAPPPPEPYQEEGAEDDVTQEIDAIVQAAEPIEESDAVEILATWKQTRVAMNKERLDRGLRPGWKARPPGPSGPTRHDLDKLGRRVKFFRCKNIGHFSRDCKEALPAHGAGMVIAEPMEPEAAGEVRVEMVQPCLEDNLDDEINSILKVHEDNVLAKLIQEERWKRLEHGMKEKQEDDDATPEVKATEEGTVLGVAHSDGCSVPDTGCCKTLIGEETLMKHEAATGKKAKWLKDVRPMRFRGLDNGVQESIGAVELDWAIKNYIVTFAVYVVPGHCEIDFLNREKRTRRQMHESAVRVQKVAESEGAPTFQWGGVGRGSWGQSLDKARGWDVDKDSDYEAMWRRIIEDEPHFVHVRPPCQKLTITQQCALLERRRNLAQHVVEVKWSVSFVRAVVEVAIHQMERGRHFVYETPLRCASLQVPVMRQLLQTKGVCVGIASGCEFGLRCPDALKLIRGHEHQHTEGMLKCGVKRTVFSQRYPRRLVEAIVRGMPRQCQVVASDPEAGCAAVQEEGEHEVIEEGADETRDVLRRPRSSIENSLRKLRVQLGHCKNNVLVRHLRRAHAAEQAIKAAQEFYCPECEGMKCPKVARRSAPAEAHLPLKYVSMDCKDLPSWIPGERITCLGIIDETSSLRQVEPRIGAKEQNGKIEHHNQVFEIILEDVTREAQPQTETEWRECVTELVLAKNSLLSVTGASPMQVVFGRNPEVPGDLLMDSPDLITNSAIVNDPVAAQQARIRAIARVKVLMQQDMLAARRALDSRPRVVARYRPGDVVAAWRMMKNKGIPN</sequence>
<evidence type="ECO:0000313" key="3">
    <source>
        <dbReference type="Proteomes" id="UP001189429"/>
    </source>
</evidence>
<keyword evidence="3" id="KW-1185">Reference proteome</keyword>
<evidence type="ECO:0000313" key="2">
    <source>
        <dbReference type="EMBL" id="CAK0911130.1"/>
    </source>
</evidence>
<feature type="non-terminal residue" evidence="2">
    <location>
        <position position="1"/>
    </location>
</feature>
<reference evidence="2" key="1">
    <citation type="submission" date="2023-10" db="EMBL/GenBank/DDBJ databases">
        <authorList>
            <person name="Chen Y."/>
            <person name="Shah S."/>
            <person name="Dougan E. K."/>
            <person name="Thang M."/>
            <person name="Chan C."/>
        </authorList>
    </citation>
    <scope>NUCLEOTIDE SEQUENCE [LARGE SCALE GENOMIC DNA]</scope>
</reference>
<dbReference type="EMBL" id="CAUYUJ010022526">
    <property type="protein sequence ID" value="CAK0911130.1"/>
    <property type="molecule type" value="Genomic_DNA"/>
</dbReference>
<proteinExistence type="predicted"/>
<evidence type="ECO:0000256" key="1">
    <source>
        <dbReference type="SAM" id="MobiDB-lite"/>
    </source>
</evidence>
<dbReference type="Proteomes" id="UP001189429">
    <property type="component" value="Unassembled WGS sequence"/>
</dbReference>
<organism evidence="2 3">
    <name type="scientific">Prorocentrum cordatum</name>
    <dbReference type="NCBI Taxonomy" id="2364126"/>
    <lineage>
        <taxon>Eukaryota</taxon>
        <taxon>Sar</taxon>
        <taxon>Alveolata</taxon>
        <taxon>Dinophyceae</taxon>
        <taxon>Prorocentrales</taxon>
        <taxon>Prorocentraceae</taxon>
        <taxon>Prorocentrum</taxon>
    </lineage>
</organism>
<feature type="region of interest" description="Disordered" evidence="1">
    <location>
        <begin position="211"/>
        <end position="230"/>
    </location>
</feature>
<dbReference type="Gene3D" id="3.30.420.10">
    <property type="entry name" value="Ribonuclease H-like superfamily/Ribonuclease H"/>
    <property type="match status" value="1"/>
</dbReference>